<organism evidence="2 3">
    <name type="scientific">Necator americanus</name>
    <name type="common">Human hookworm</name>
    <dbReference type="NCBI Taxonomy" id="51031"/>
    <lineage>
        <taxon>Eukaryota</taxon>
        <taxon>Metazoa</taxon>
        <taxon>Ecdysozoa</taxon>
        <taxon>Nematoda</taxon>
        <taxon>Chromadorea</taxon>
        <taxon>Rhabditida</taxon>
        <taxon>Rhabditina</taxon>
        <taxon>Rhabditomorpha</taxon>
        <taxon>Strongyloidea</taxon>
        <taxon>Ancylostomatidae</taxon>
        <taxon>Bunostominae</taxon>
        <taxon>Necator</taxon>
    </lineage>
</organism>
<evidence type="ECO:0000313" key="2">
    <source>
        <dbReference type="EMBL" id="ETN82225.1"/>
    </source>
</evidence>
<dbReference type="AlphaFoldDB" id="W2TJF4"/>
<dbReference type="Pfam" id="PF01446">
    <property type="entry name" value="Rep_1"/>
    <property type="match status" value="1"/>
</dbReference>
<protein>
    <submittedName>
        <fullName evidence="2">Replication protein</fullName>
    </submittedName>
</protein>
<feature type="non-terminal residue" evidence="2">
    <location>
        <position position="340"/>
    </location>
</feature>
<dbReference type="GO" id="GO:0006260">
    <property type="term" value="P:DNA replication"/>
    <property type="evidence" value="ECO:0007669"/>
    <property type="project" value="UniProtKB-KW"/>
</dbReference>
<dbReference type="Proteomes" id="UP000053676">
    <property type="component" value="Unassembled WGS sequence"/>
</dbReference>
<dbReference type="KEGG" id="nai:NECAME_17758"/>
<gene>
    <name evidence="2" type="ORF">NECAME_17758</name>
</gene>
<evidence type="ECO:0000313" key="3">
    <source>
        <dbReference type="Proteomes" id="UP000053676"/>
    </source>
</evidence>
<name>W2TJF4_NECAM</name>
<sequence>MTKKYVPTKNLAELDLNSELTEFESNLRSKRDQAISVADYRSERGEVVAALLEAVASEVGDEECSAYAERLKKCADKNNFYYGEDFLDNSTGELFSGFGNLFGCGLKLCQSCVARQAARNRNIARQAVNNTKLLNREHYCYLRDDYIIEQEKYRFVTLTMPEVKASLKKTMMIQKRAWDLFRKLKFFKNYFAGHIKSVEFTFRLNGTYHTHSHLLAITFFIPEELIKLHWTNCVEKAFNEFGIEFEAEQANVNLKLPDSLEDVIKELCKYITKTTTWEQIPASHLLEIAQIRRWDRMFEVGGRFRQTIQKLNAERSAFSSSAGIEDSLKEDKKSSSSYYL</sequence>
<reference evidence="3" key="1">
    <citation type="journal article" date="2014" name="Nat. Genet.">
        <title>Genome of the human hookworm Necator americanus.</title>
        <authorList>
            <person name="Tang Y.T."/>
            <person name="Gao X."/>
            <person name="Rosa B.A."/>
            <person name="Abubucker S."/>
            <person name="Hallsworth-Pepin K."/>
            <person name="Martin J."/>
            <person name="Tyagi R."/>
            <person name="Heizer E."/>
            <person name="Zhang X."/>
            <person name="Bhonagiri-Palsikar V."/>
            <person name="Minx P."/>
            <person name="Warren W.C."/>
            <person name="Wang Q."/>
            <person name="Zhan B."/>
            <person name="Hotez P.J."/>
            <person name="Sternberg P.W."/>
            <person name="Dougall A."/>
            <person name="Gaze S.T."/>
            <person name="Mulvenna J."/>
            <person name="Sotillo J."/>
            <person name="Ranganathan S."/>
            <person name="Rabelo E.M."/>
            <person name="Wilson R.K."/>
            <person name="Felgner P.L."/>
            <person name="Bethony J."/>
            <person name="Hawdon J.M."/>
            <person name="Gasser R.B."/>
            <person name="Loukas A."/>
            <person name="Mitreva M."/>
        </authorList>
    </citation>
    <scope>NUCLEOTIDE SEQUENCE [LARGE SCALE GENOMIC DNA]</scope>
</reference>
<dbReference type="EMBL" id="KI658527">
    <property type="protein sequence ID" value="ETN82225.1"/>
    <property type="molecule type" value="Genomic_DNA"/>
</dbReference>
<dbReference type="InterPro" id="IPR000989">
    <property type="entry name" value="Rep"/>
</dbReference>
<accession>W2TJF4</accession>
<proteinExistence type="predicted"/>
<keyword evidence="3" id="KW-1185">Reference proteome</keyword>
<dbReference type="GO" id="GO:0003677">
    <property type="term" value="F:DNA binding"/>
    <property type="evidence" value="ECO:0007669"/>
    <property type="project" value="InterPro"/>
</dbReference>
<keyword evidence="1" id="KW-0235">DNA replication</keyword>
<evidence type="ECO:0000256" key="1">
    <source>
        <dbReference type="ARBA" id="ARBA00022705"/>
    </source>
</evidence>